<gene>
    <name evidence="2" type="ORF">RDI58_014700</name>
</gene>
<organism evidence="2 3">
    <name type="scientific">Solanum bulbocastanum</name>
    <name type="common">Wild potato</name>
    <dbReference type="NCBI Taxonomy" id="147425"/>
    <lineage>
        <taxon>Eukaryota</taxon>
        <taxon>Viridiplantae</taxon>
        <taxon>Streptophyta</taxon>
        <taxon>Embryophyta</taxon>
        <taxon>Tracheophyta</taxon>
        <taxon>Spermatophyta</taxon>
        <taxon>Magnoliopsida</taxon>
        <taxon>eudicotyledons</taxon>
        <taxon>Gunneridae</taxon>
        <taxon>Pentapetalae</taxon>
        <taxon>asterids</taxon>
        <taxon>lamiids</taxon>
        <taxon>Solanales</taxon>
        <taxon>Solanaceae</taxon>
        <taxon>Solanoideae</taxon>
        <taxon>Solaneae</taxon>
        <taxon>Solanum</taxon>
    </lineage>
</organism>
<dbReference type="Proteomes" id="UP001371456">
    <property type="component" value="Unassembled WGS sequence"/>
</dbReference>
<dbReference type="AlphaFoldDB" id="A0AAN8YAT7"/>
<dbReference type="EMBL" id="JBANQN010000006">
    <property type="protein sequence ID" value="KAK6786175.1"/>
    <property type="molecule type" value="Genomic_DNA"/>
</dbReference>
<keyword evidence="3" id="KW-1185">Reference proteome</keyword>
<feature type="region of interest" description="Disordered" evidence="1">
    <location>
        <begin position="97"/>
        <end position="118"/>
    </location>
</feature>
<evidence type="ECO:0000256" key="1">
    <source>
        <dbReference type="SAM" id="MobiDB-lite"/>
    </source>
</evidence>
<proteinExistence type="predicted"/>
<comment type="caution">
    <text evidence="2">The sequence shown here is derived from an EMBL/GenBank/DDBJ whole genome shotgun (WGS) entry which is preliminary data.</text>
</comment>
<name>A0AAN8YAT7_SOLBU</name>
<sequence length="118" mass="13380">MQELLPGLFIRVFSCKVAYIPPFPDPACRITLQGEAKKVLQVLQKPNVATELQYKFAPDLIMLDAYETVESWMSTKSLNPRKLIPAMMRYSRNVDVNLRPQPPDGLPNTASKGMKLMK</sequence>
<evidence type="ECO:0000313" key="2">
    <source>
        <dbReference type="EMBL" id="KAK6786175.1"/>
    </source>
</evidence>
<accession>A0AAN8YAT7</accession>
<protein>
    <submittedName>
        <fullName evidence="2">Uncharacterized protein</fullName>
    </submittedName>
</protein>
<evidence type="ECO:0000313" key="3">
    <source>
        <dbReference type="Proteomes" id="UP001371456"/>
    </source>
</evidence>
<reference evidence="2 3" key="1">
    <citation type="submission" date="2024-02" db="EMBL/GenBank/DDBJ databases">
        <title>de novo genome assembly of Solanum bulbocastanum strain 11H21.</title>
        <authorList>
            <person name="Hosaka A.J."/>
        </authorList>
    </citation>
    <scope>NUCLEOTIDE SEQUENCE [LARGE SCALE GENOMIC DNA]</scope>
    <source>
        <tissue evidence="2">Young leaves</tissue>
    </source>
</reference>